<evidence type="ECO:0000313" key="2">
    <source>
        <dbReference type="Proteomes" id="UP001595816"/>
    </source>
</evidence>
<sequence length="797" mass="87232">MTGDLLEMVARPKDGAIYDAMPDLDGVLSCAGQLLPDEGTATLQVTDHVLDVSWNWTFRAGQASAQRWRELGISPVVWHFSPPATPQEPGTRGRTYRAPALVLAVDRDVTIEFQPERKNLTAFSVKRPEYVSGPLSLHSDPTPCQCHPSHHQRALTTPQRGVLKEGYQWVSLSPHVEIIRVQNPALMPSFDRPESIFASYDGPYLIKALQSDPTAVDTTDFSPTGELTEAAVARLDLRFRGKMRPGMLVAARGDGLVIQSLENNFFVEVKVKDPMKPAAFAHTEIQQIANFIMIKRDKNIDIKVTVDPGIWRPDLHVMVYAKTVAHDEVPIQGALPYEMTGYEEIEDESGRGGSPLTMFIDMAISAIPVVGIIYDLGQLSYMIATGKNFWGAKVSSVDIVLSGVFAVGALGLSVGSLVKSIRARAVAAVAARLDNLADQLPEAVLNGPLFDVMRQMPKGDQEALAKALGKALEAGDAVAGVKAVQQAVAQTLKRADATVKQAIVDGMVRDLFTEDLSSFRNTFLRVSFDTYKIKNPTGILTPVAWLRSTKGMWVNGYMRQMLGSNWKIVLAESLGLAGSRVKKFDQAMLKQYDLIVSKGLIEYAEAKKLVAMVPGLGRHVELDHLVEQRFIRQSIEWVDALPEDAALMVFPVPKNAAAAAEILRIDPSSKIIEYVHTAKTDVMRQLIPHGAEHLFTVQQIADATLYTLKSLGAHKYLPVTALRGDFAMLALARATNIDAHALAARKGFFQAANEVGMPKIRKWSQVTAELVSPANGFPRVARVNGVWRVVSSTAPKP</sequence>
<evidence type="ECO:0000313" key="1">
    <source>
        <dbReference type="EMBL" id="MFC4135815.1"/>
    </source>
</evidence>
<dbReference type="Proteomes" id="UP001595816">
    <property type="component" value="Unassembled WGS sequence"/>
</dbReference>
<organism evidence="1 2">
    <name type="scientific">Hamadaea flava</name>
    <dbReference type="NCBI Taxonomy" id="1742688"/>
    <lineage>
        <taxon>Bacteria</taxon>
        <taxon>Bacillati</taxon>
        <taxon>Actinomycetota</taxon>
        <taxon>Actinomycetes</taxon>
        <taxon>Micromonosporales</taxon>
        <taxon>Micromonosporaceae</taxon>
        <taxon>Hamadaea</taxon>
    </lineage>
</organism>
<dbReference type="RefSeq" id="WP_253763214.1">
    <property type="nucleotide sequence ID" value="NZ_JAMZDZ010000001.1"/>
</dbReference>
<gene>
    <name evidence="1" type="ORF">ACFOZ4_34835</name>
</gene>
<proteinExistence type="predicted"/>
<protein>
    <submittedName>
        <fullName evidence="1">Uncharacterized protein</fullName>
    </submittedName>
</protein>
<keyword evidence="2" id="KW-1185">Reference proteome</keyword>
<reference evidence="2" key="1">
    <citation type="journal article" date="2019" name="Int. J. Syst. Evol. Microbiol.">
        <title>The Global Catalogue of Microorganisms (GCM) 10K type strain sequencing project: providing services to taxonomists for standard genome sequencing and annotation.</title>
        <authorList>
            <consortium name="The Broad Institute Genomics Platform"/>
            <consortium name="The Broad Institute Genome Sequencing Center for Infectious Disease"/>
            <person name="Wu L."/>
            <person name="Ma J."/>
        </authorList>
    </citation>
    <scope>NUCLEOTIDE SEQUENCE [LARGE SCALE GENOMIC DNA]</scope>
    <source>
        <strain evidence="2">CGMCC 4.7289</strain>
    </source>
</reference>
<name>A0ABV8M035_9ACTN</name>
<dbReference type="EMBL" id="JBHSAY010000026">
    <property type="protein sequence ID" value="MFC4135815.1"/>
    <property type="molecule type" value="Genomic_DNA"/>
</dbReference>
<accession>A0ABV8M035</accession>
<comment type="caution">
    <text evidence="1">The sequence shown here is derived from an EMBL/GenBank/DDBJ whole genome shotgun (WGS) entry which is preliminary data.</text>
</comment>